<dbReference type="Proteomes" id="UP001327560">
    <property type="component" value="Chromosome 9"/>
</dbReference>
<evidence type="ECO:0000313" key="1">
    <source>
        <dbReference type="EMBL" id="WOL20643.1"/>
    </source>
</evidence>
<gene>
    <name evidence="1" type="ORF">Cni_G29448</name>
</gene>
<proteinExistence type="predicted"/>
<sequence>MENPLGFVCNCDHGWSQFHVADHFRFLPCVVPNCSINYSCHNESVISAPPPFPPATNLSLWDPCLYNYCGGGTCVDISAFEHRCDCKDGFHNLLNVTSFPCFNDCSLGADCADLGIILPNSTAGSSPSPSLSDAGNSSSAGTVAPNALLVLMVVSVIPIAMARQR</sequence>
<reference evidence="1 2" key="1">
    <citation type="submission" date="2023-10" db="EMBL/GenBank/DDBJ databases">
        <title>Chromosome-scale genome assembly provides insights into flower coloration mechanisms of Canna indica.</title>
        <authorList>
            <person name="Li C."/>
        </authorList>
    </citation>
    <scope>NUCLEOTIDE SEQUENCE [LARGE SCALE GENOMIC DNA]</scope>
    <source>
        <tissue evidence="1">Flower</tissue>
    </source>
</reference>
<name>A0AAQ3L4T8_9LILI</name>
<dbReference type="PANTHER" id="PTHR33881:SF17">
    <property type="entry name" value="EGF-LIKE DOMAIN-CONTAINING PROTEIN"/>
    <property type="match status" value="1"/>
</dbReference>
<keyword evidence="2" id="KW-1185">Reference proteome</keyword>
<dbReference type="AlphaFoldDB" id="A0AAQ3L4T8"/>
<protein>
    <recommendedName>
        <fullName evidence="3">EGF-like domain-containing protein</fullName>
    </recommendedName>
</protein>
<dbReference type="EMBL" id="CP136898">
    <property type="protein sequence ID" value="WOL20643.1"/>
    <property type="molecule type" value="Genomic_DNA"/>
</dbReference>
<evidence type="ECO:0008006" key="3">
    <source>
        <dbReference type="Google" id="ProtNLM"/>
    </source>
</evidence>
<evidence type="ECO:0000313" key="2">
    <source>
        <dbReference type="Proteomes" id="UP001327560"/>
    </source>
</evidence>
<organism evidence="1 2">
    <name type="scientific">Canna indica</name>
    <name type="common">Indian-shot</name>
    <dbReference type="NCBI Taxonomy" id="4628"/>
    <lineage>
        <taxon>Eukaryota</taxon>
        <taxon>Viridiplantae</taxon>
        <taxon>Streptophyta</taxon>
        <taxon>Embryophyta</taxon>
        <taxon>Tracheophyta</taxon>
        <taxon>Spermatophyta</taxon>
        <taxon>Magnoliopsida</taxon>
        <taxon>Liliopsida</taxon>
        <taxon>Zingiberales</taxon>
        <taxon>Cannaceae</taxon>
        <taxon>Canna</taxon>
    </lineage>
</organism>
<dbReference type="PANTHER" id="PTHR33881">
    <property type="entry name" value="NEUROGENIC LOCUS NOTCH-LIKE PROTEIN"/>
    <property type="match status" value="1"/>
</dbReference>
<accession>A0AAQ3L4T8</accession>